<accession>Q07Q02</accession>
<dbReference type="HOGENOM" id="CLU_196549_0_0_5"/>
<name>Q07Q02_RHOP5</name>
<dbReference type="AlphaFoldDB" id="Q07Q02"/>
<protein>
    <submittedName>
        <fullName evidence="1">Uncharacterized protein</fullName>
    </submittedName>
</protein>
<reference evidence="1" key="1">
    <citation type="submission" date="2006-09" db="EMBL/GenBank/DDBJ databases">
        <title>Complete sequence of Rhodopseudomonas palustris BisA53.</title>
        <authorList>
            <consortium name="US DOE Joint Genome Institute"/>
            <person name="Copeland A."/>
            <person name="Lucas S."/>
            <person name="Lapidus A."/>
            <person name="Barry K."/>
            <person name="Detter J.C."/>
            <person name="Glavina del Rio T."/>
            <person name="Hammon N."/>
            <person name="Israni S."/>
            <person name="Dalin E."/>
            <person name="Tice H."/>
            <person name="Pitluck S."/>
            <person name="Chain P."/>
            <person name="Malfatti S."/>
            <person name="Shin M."/>
            <person name="Vergez L."/>
            <person name="Schmutz J."/>
            <person name="Larimer F."/>
            <person name="Land M."/>
            <person name="Hauser L."/>
            <person name="Pelletier D.A."/>
            <person name="Kyrpides N."/>
            <person name="Kim E."/>
            <person name="Harwood C.S."/>
            <person name="Oda Y."/>
            <person name="Richardson P."/>
        </authorList>
    </citation>
    <scope>NUCLEOTIDE SEQUENCE [LARGE SCALE GENOMIC DNA]</scope>
    <source>
        <strain evidence="1">BisA53</strain>
    </source>
</reference>
<dbReference type="KEGG" id="rpe:RPE_2038"/>
<proteinExistence type="predicted"/>
<evidence type="ECO:0000313" key="1">
    <source>
        <dbReference type="EMBL" id="ABJ05982.1"/>
    </source>
</evidence>
<sequence>MATVTPLAQSAAEPPLQEPVRLIAEVREFWRQFFVAAFSPYRPELHYMRGPGPAWHAKHGHGRQHGD</sequence>
<dbReference type="eggNOG" id="ENOG5031UIT">
    <property type="taxonomic scope" value="Bacteria"/>
</dbReference>
<organism evidence="1">
    <name type="scientific">Rhodopseudomonas palustris (strain BisA53)</name>
    <dbReference type="NCBI Taxonomy" id="316055"/>
    <lineage>
        <taxon>Bacteria</taxon>
        <taxon>Pseudomonadati</taxon>
        <taxon>Pseudomonadota</taxon>
        <taxon>Alphaproteobacteria</taxon>
        <taxon>Hyphomicrobiales</taxon>
        <taxon>Nitrobacteraceae</taxon>
        <taxon>Rhodopseudomonas</taxon>
    </lineage>
</organism>
<dbReference type="EMBL" id="CP000463">
    <property type="protein sequence ID" value="ABJ05982.1"/>
    <property type="molecule type" value="Genomic_DNA"/>
</dbReference>
<gene>
    <name evidence="1" type="ordered locus">RPE_2038</name>
</gene>